<dbReference type="PANTHER" id="PTHR11886:SF80">
    <property type="entry name" value="OS01G0555600 PROTEIN"/>
    <property type="match status" value="1"/>
</dbReference>
<dbReference type="CDD" id="cd21452">
    <property type="entry name" value="DLC-like_DYNLL1_DYNLL2"/>
    <property type="match status" value="1"/>
</dbReference>
<keyword evidence="1" id="KW-0206">Cytoskeleton</keyword>
<dbReference type="GO" id="GO:0007017">
    <property type="term" value="P:microtubule-based process"/>
    <property type="evidence" value="ECO:0007669"/>
    <property type="project" value="InterPro"/>
</dbReference>
<dbReference type="SUPFAM" id="SSF54648">
    <property type="entry name" value="DLC"/>
    <property type="match status" value="1"/>
</dbReference>
<dbReference type="FunCoup" id="D8SY93">
    <property type="interactions" value="378"/>
</dbReference>
<dbReference type="OMA" id="EQQDHHD"/>
<dbReference type="PANTHER" id="PTHR11886">
    <property type="entry name" value="DYNEIN LIGHT CHAIN"/>
    <property type="match status" value="1"/>
</dbReference>
<proteinExistence type="inferred from homology"/>
<dbReference type="Gene3D" id="3.30.740.10">
    <property type="entry name" value="Protein Inhibitor Of Neuronal Nitric Oxide Synthase"/>
    <property type="match status" value="1"/>
</dbReference>
<dbReference type="Pfam" id="PF01221">
    <property type="entry name" value="Dynein_light"/>
    <property type="match status" value="1"/>
</dbReference>
<dbReference type="GO" id="GO:0005868">
    <property type="term" value="C:cytoplasmic dynein complex"/>
    <property type="evidence" value="ECO:0000318"/>
    <property type="project" value="GO_Central"/>
</dbReference>
<keyword evidence="1" id="KW-0493">Microtubule</keyword>
<dbReference type="KEGG" id="smo:SELMODRAFT_133467"/>
<dbReference type="KEGG" id="smo:SELMODRAFT_159382"/>
<dbReference type="GO" id="GO:0005874">
    <property type="term" value="C:microtubule"/>
    <property type="evidence" value="ECO:0007669"/>
    <property type="project" value="UniProtKB-KW"/>
</dbReference>
<dbReference type="EMBL" id="GL377684">
    <property type="protein sequence ID" value="EFJ07489.1"/>
    <property type="molecule type" value="Genomic_DNA"/>
</dbReference>
<evidence type="ECO:0000256" key="1">
    <source>
        <dbReference type="RuleBase" id="RU365010"/>
    </source>
</evidence>
<name>D8SY93_SELML</name>
<dbReference type="Gramene" id="EFJ07489">
    <property type="protein sequence ID" value="EFJ07489"/>
    <property type="gene ID" value="SELMODRAFT_133467"/>
</dbReference>
<gene>
    <name evidence="2" type="ORF">SELMODRAFT_133467</name>
    <name evidence="3" type="ORF">SELMODRAFT_159382</name>
</gene>
<dbReference type="SMART" id="SM01375">
    <property type="entry name" value="Dynein_light"/>
    <property type="match status" value="1"/>
</dbReference>
<dbReference type="HOGENOM" id="CLU_070944_1_1_1"/>
<protein>
    <recommendedName>
        <fullName evidence="1">Dynein light chain</fullName>
    </recommendedName>
</protein>
<dbReference type="InterPro" id="IPR001372">
    <property type="entry name" value="Dynein_light_chain_typ-1/2"/>
</dbReference>
<keyword evidence="1" id="KW-0963">Cytoplasm</keyword>
<keyword evidence="4" id="KW-1185">Reference proteome</keyword>
<dbReference type="Gramene" id="EFJ10662">
    <property type="protein sequence ID" value="EFJ10662"/>
    <property type="gene ID" value="SELMODRAFT_159382"/>
</dbReference>
<keyword evidence="1" id="KW-0243">Dynein</keyword>
<sequence length="103" mass="11458">MSSSSSLSKLVRLKAADMGVTMQEHAFYCANQVLDAMDKLHCKRVAWTLKKEFDKAYGPAWHCIVGTSFGSYVTHSVGGFLYFSIGKVSVLLFQTAVELIEHH</sequence>
<dbReference type="STRING" id="88036.D8SY93"/>
<keyword evidence="1" id="KW-0505">Motor protein</keyword>
<dbReference type="EMBL" id="GL377652">
    <property type="protein sequence ID" value="EFJ10662.1"/>
    <property type="molecule type" value="Genomic_DNA"/>
</dbReference>
<dbReference type="FunFam" id="3.30.740.10:FF:000003">
    <property type="entry name" value="Dynein light chain"/>
    <property type="match status" value="1"/>
</dbReference>
<dbReference type="Proteomes" id="UP000001514">
    <property type="component" value="Unassembled WGS sequence"/>
</dbReference>
<dbReference type="eggNOG" id="KOG3430">
    <property type="taxonomic scope" value="Eukaryota"/>
</dbReference>
<dbReference type="InParanoid" id="D8SY93"/>
<organism evidence="4">
    <name type="scientific">Selaginella moellendorffii</name>
    <name type="common">Spikemoss</name>
    <dbReference type="NCBI Taxonomy" id="88036"/>
    <lineage>
        <taxon>Eukaryota</taxon>
        <taxon>Viridiplantae</taxon>
        <taxon>Streptophyta</taxon>
        <taxon>Embryophyta</taxon>
        <taxon>Tracheophyta</taxon>
        <taxon>Lycopodiopsida</taxon>
        <taxon>Selaginellales</taxon>
        <taxon>Selaginellaceae</taxon>
        <taxon>Selaginella</taxon>
    </lineage>
</organism>
<evidence type="ECO:0000313" key="4">
    <source>
        <dbReference type="Proteomes" id="UP000001514"/>
    </source>
</evidence>
<dbReference type="AlphaFoldDB" id="D8SY93"/>
<accession>D8SY93</accession>
<dbReference type="OrthoDB" id="10033309at2759"/>
<dbReference type="InterPro" id="IPR037177">
    <property type="entry name" value="DLC_sf"/>
</dbReference>
<comment type="similarity">
    <text evidence="1">Belongs to the dynein light chain family.</text>
</comment>
<dbReference type="GO" id="GO:0045505">
    <property type="term" value="F:dynein intermediate chain binding"/>
    <property type="evidence" value="ECO:0000318"/>
    <property type="project" value="GO_Central"/>
</dbReference>
<evidence type="ECO:0000313" key="2">
    <source>
        <dbReference type="EMBL" id="EFJ07489.1"/>
    </source>
</evidence>
<reference evidence="3 4" key="1">
    <citation type="journal article" date="2011" name="Science">
        <title>The Selaginella genome identifies genetic changes associated with the evolution of vascular plants.</title>
        <authorList>
            <person name="Banks J.A."/>
            <person name="Nishiyama T."/>
            <person name="Hasebe M."/>
            <person name="Bowman J.L."/>
            <person name="Gribskov M."/>
            <person name="dePamphilis C."/>
            <person name="Albert V.A."/>
            <person name="Aono N."/>
            <person name="Aoyama T."/>
            <person name="Ambrose B.A."/>
            <person name="Ashton N.W."/>
            <person name="Axtell M.J."/>
            <person name="Barker E."/>
            <person name="Barker M.S."/>
            <person name="Bennetzen J.L."/>
            <person name="Bonawitz N.D."/>
            <person name="Chapple C."/>
            <person name="Cheng C."/>
            <person name="Correa L.G."/>
            <person name="Dacre M."/>
            <person name="DeBarry J."/>
            <person name="Dreyer I."/>
            <person name="Elias M."/>
            <person name="Engstrom E.M."/>
            <person name="Estelle M."/>
            <person name="Feng L."/>
            <person name="Finet C."/>
            <person name="Floyd S.K."/>
            <person name="Frommer W.B."/>
            <person name="Fujita T."/>
            <person name="Gramzow L."/>
            <person name="Gutensohn M."/>
            <person name="Harholt J."/>
            <person name="Hattori M."/>
            <person name="Heyl A."/>
            <person name="Hirai T."/>
            <person name="Hiwatashi Y."/>
            <person name="Ishikawa M."/>
            <person name="Iwata M."/>
            <person name="Karol K.G."/>
            <person name="Koehler B."/>
            <person name="Kolukisaoglu U."/>
            <person name="Kubo M."/>
            <person name="Kurata T."/>
            <person name="Lalonde S."/>
            <person name="Li K."/>
            <person name="Li Y."/>
            <person name="Litt A."/>
            <person name="Lyons E."/>
            <person name="Manning G."/>
            <person name="Maruyama T."/>
            <person name="Michael T.P."/>
            <person name="Mikami K."/>
            <person name="Miyazaki S."/>
            <person name="Morinaga S."/>
            <person name="Murata T."/>
            <person name="Mueller-Roeber B."/>
            <person name="Nelson D.R."/>
            <person name="Obara M."/>
            <person name="Oguri Y."/>
            <person name="Olmstead R.G."/>
            <person name="Onodera N."/>
            <person name="Petersen B.L."/>
            <person name="Pils B."/>
            <person name="Prigge M."/>
            <person name="Rensing S.A."/>
            <person name="Riano-Pachon D.M."/>
            <person name="Roberts A.W."/>
            <person name="Sato Y."/>
            <person name="Scheller H.V."/>
            <person name="Schulz B."/>
            <person name="Schulz C."/>
            <person name="Shakirov E.V."/>
            <person name="Shibagaki N."/>
            <person name="Shinohara N."/>
            <person name="Shippen D.E."/>
            <person name="Soerensen I."/>
            <person name="Sotooka R."/>
            <person name="Sugimoto N."/>
            <person name="Sugita M."/>
            <person name="Sumikawa N."/>
            <person name="Tanurdzic M."/>
            <person name="Theissen G."/>
            <person name="Ulvskov P."/>
            <person name="Wakazuki S."/>
            <person name="Weng J.K."/>
            <person name="Willats W.W."/>
            <person name="Wipf D."/>
            <person name="Wolf P.G."/>
            <person name="Yang L."/>
            <person name="Zimmer A.D."/>
            <person name="Zhu Q."/>
            <person name="Mitros T."/>
            <person name="Hellsten U."/>
            <person name="Loque D."/>
            <person name="Otillar R."/>
            <person name="Salamov A."/>
            <person name="Schmutz J."/>
            <person name="Shapiro H."/>
            <person name="Lindquist E."/>
            <person name="Lucas S."/>
            <person name="Rokhsar D."/>
            <person name="Grigoriev I.V."/>
        </authorList>
    </citation>
    <scope>NUCLEOTIDE SEQUENCE [LARGE SCALE GENOMIC DNA]</scope>
</reference>
<comment type="subcellular location">
    <subcellularLocation>
        <location evidence="1">Cytoplasm</location>
        <location evidence="1">Cytoskeleton</location>
    </subcellularLocation>
</comment>
<evidence type="ECO:0000313" key="3">
    <source>
        <dbReference type="EMBL" id="EFJ10662.1"/>
    </source>
</evidence>